<dbReference type="AlphaFoldDB" id="A0A8K0FZ26"/>
<evidence type="ECO:0000313" key="2">
    <source>
        <dbReference type="EMBL" id="KAF2879674.1"/>
    </source>
</evidence>
<feature type="compositionally biased region" description="Basic and acidic residues" evidence="1">
    <location>
        <begin position="127"/>
        <end position="144"/>
    </location>
</feature>
<dbReference type="EMBL" id="VTPC01091099">
    <property type="protein sequence ID" value="KAF2879674.1"/>
    <property type="molecule type" value="Genomic_DNA"/>
</dbReference>
<feature type="region of interest" description="Disordered" evidence="1">
    <location>
        <begin position="107"/>
        <end position="178"/>
    </location>
</feature>
<gene>
    <name evidence="2" type="ORF">ILUMI_26496</name>
</gene>
<organism evidence="2 3">
    <name type="scientific">Ignelater luminosus</name>
    <name type="common">Cucubano</name>
    <name type="synonym">Pyrophorus luminosus</name>
    <dbReference type="NCBI Taxonomy" id="2038154"/>
    <lineage>
        <taxon>Eukaryota</taxon>
        <taxon>Metazoa</taxon>
        <taxon>Ecdysozoa</taxon>
        <taxon>Arthropoda</taxon>
        <taxon>Hexapoda</taxon>
        <taxon>Insecta</taxon>
        <taxon>Pterygota</taxon>
        <taxon>Neoptera</taxon>
        <taxon>Endopterygota</taxon>
        <taxon>Coleoptera</taxon>
        <taxon>Polyphaga</taxon>
        <taxon>Elateriformia</taxon>
        <taxon>Elateroidea</taxon>
        <taxon>Elateridae</taxon>
        <taxon>Agrypninae</taxon>
        <taxon>Pyrophorini</taxon>
        <taxon>Ignelater</taxon>
    </lineage>
</organism>
<protein>
    <submittedName>
        <fullName evidence="2">Uncharacterized protein</fullName>
    </submittedName>
</protein>
<comment type="caution">
    <text evidence="2">The sequence shown here is derived from an EMBL/GenBank/DDBJ whole genome shotgun (WGS) entry which is preliminary data.</text>
</comment>
<dbReference type="Proteomes" id="UP000801492">
    <property type="component" value="Unassembled WGS sequence"/>
</dbReference>
<proteinExistence type="predicted"/>
<reference evidence="2" key="1">
    <citation type="submission" date="2019-08" db="EMBL/GenBank/DDBJ databases">
        <title>The genome of the North American firefly Photinus pyralis.</title>
        <authorList>
            <consortium name="Photinus pyralis genome working group"/>
            <person name="Fallon T.R."/>
            <person name="Sander Lower S.E."/>
            <person name="Weng J.-K."/>
        </authorList>
    </citation>
    <scope>NUCLEOTIDE SEQUENCE</scope>
    <source>
        <strain evidence="2">TRF0915ILg1</strain>
        <tissue evidence="2">Whole body</tissue>
    </source>
</reference>
<feature type="region of interest" description="Disordered" evidence="1">
    <location>
        <begin position="396"/>
        <end position="433"/>
    </location>
</feature>
<accession>A0A8K0FZ26</accession>
<sequence>MCTEAPFCWRNPCAKNQNRKEEDEVFSKKGKEIAKGTKKKTQYEDMECTEKRRAMHKGNWAAGYSAMSKLDQELDEESIFADKETEGEALERKKKWFMDNLGGELLMNKRRRVSPPRPRANSVTKIDISKVKEPDTSSQKKDKTAVTNVGTPNINQDRERKRGRQETPKDEKEENVNKNYYEELNGMYSTDTYGKHRRIEKSSGKEISEQRPTKRIANIGSLMETKEIGTQTIGEEDKGKKRWGNPIKYEKIRDIVLIMDEKEAAEDELIRQLELSEPCRKKLENGKIIHVETKSSIKTVEEVTLDTEESNWYILRAEDPKEDWSDQKLQENLEQMHVTLQKLREGMVKKRKPSFAIATKLNIDTMILVKMLECIFHKAETGIIILVTRKTQAELEEESKPDRDSPNISHVQRGKRKNKQVLEIKPNVAEGNT</sequence>
<evidence type="ECO:0000256" key="1">
    <source>
        <dbReference type="SAM" id="MobiDB-lite"/>
    </source>
</evidence>
<feature type="compositionally biased region" description="Polar residues" evidence="1">
    <location>
        <begin position="145"/>
        <end position="155"/>
    </location>
</feature>
<keyword evidence="3" id="KW-1185">Reference proteome</keyword>
<feature type="compositionally biased region" description="Basic and acidic residues" evidence="1">
    <location>
        <begin position="156"/>
        <end position="176"/>
    </location>
</feature>
<evidence type="ECO:0000313" key="3">
    <source>
        <dbReference type="Proteomes" id="UP000801492"/>
    </source>
</evidence>
<name>A0A8K0FZ26_IGNLU</name>